<feature type="domain" description="Myb-like" evidence="8">
    <location>
        <begin position="56"/>
        <end position="106"/>
    </location>
</feature>
<dbReference type="Gene3D" id="1.10.10.60">
    <property type="entry name" value="Homeodomain-like"/>
    <property type="match status" value="2"/>
</dbReference>
<dbReference type="GO" id="GO:0003677">
    <property type="term" value="F:DNA binding"/>
    <property type="evidence" value="ECO:0007669"/>
    <property type="project" value="UniProtKB-KW"/>
</dbReference>
<feature type="domain" description="Myb-like" evidence="8">
    <location>
        <begin position="3"/>
        <end position="55"/>
    </location>
</feature>
<comment type="subcellular location">
    <subcellularLocation>
        <location evidence="1">Nucleus</location>
    </subcellularLocation>
</comment>
<evidence type="ECO:0000259" key="8">
    <source>
        <dbReference type="PROSITE" id="PS50090"/>
    </source>
</evidence>
<dbReference type="PROSITE" id="PS51294">
    <property type="entry name" value="HTH_MYB"/>
    <property type="match status" value="2"/>
</dbReference>
<evidence type="ECO:0000313" key="10">
    <source>
        <dbReference type="EMBL" id="AOW41207.1"/>
    </source>
</evidence>
<dbReference type="InterPro" id="IPR017930">
    <property type="entry name" value="Myb_dom"/>
</dbReference>
<keyword evidence="2" id="KW-0677">Repeat</keyword>
<dbReference type="FunFam" id="1.10.10.60:FF:000218">
    <property type="entry name" value="Myb transcription factor"/>
    <property type="match status" value="1"/>
</dbReference>
<keyword evidence="5" id="KW-0010">Activator</keyword>
<evidence type="ECO:0000256" key="6">
    <source>
        <dbReference type="ARBA" id="ARBA00023163"/>
    </source>
</evidence>
<evidence type="ECO:0000256" key="3">
    <source>
        <dbReference type="ARBA" id="ARBA00023015"/>
    </source>
</evidence>
<evidence type="ECO:0000256" key="2">
    <source>
        <dbReference type="ARBA" id="ARBA00022737"/>
    </source>
</evidence>
<dbReference type="InterPro" id="IPR009057">
    <property type="entry name" value="Homeodomain-like_sf"/>
</dbReference>
<accession>A0A1D8QKS9</accession>
<organism evidence="10">
    <name type="scientific">Clarkia gracilis subsp. sonomensis</name>
    <dbReference type="NCBI Taxonomy" id="1906248"/>
    <lineage>
        <taxon>Eukaryota</taxon>
        <taxon>Viridiplantae</taxon>
        <taxon>Streptophyta</taxon>
        <taxon>Embryophyta</taxon>
        <taxon>Tracheophyta</taxon>
        <taxon>Spermatophyta</taxon>
        <taxon>Magnoliopsida</taxon>
        <taxon>eudicotyledons</taxon>
        <taxon>Gunneridae</taxon>
        <taxon>Pentapetalae</taxon>
        <taxon>rosids</taxon>
        <taxon>malvids</taxon>
        <taxon>Myrtales</taxon>
        <taxon>Onagraceae</taxon>
        <taxon>Onagroideae</taxon>
        <taxon>Onagreae</taxon>
        <taxon>Clarkia</taxon>
    </lineage>
</organism>
<keyword evidence="3" id="KW-0805">Transcription regulation</keyword>
<keyword evidence="7" id="KW-0539">Nucleus</keyword>
<feature type="domain" description="HTH myb-type" evidence="9">
    <location>
        <begin position="60"/>
        <end position="110"/>
    </location>
</feature>
<dbReference type="EMBL" id="KX592432">
    <property type="protein sequence ID" value="AOW41207.1"/>
    <property type="molecule type" value="mRNA"/>
</dbReference>
<dbReference type="GO" id="GO:0005634">
    <property type="term" value="C:nucleus"/>
    <property type="evidence" value="ECO:0007669"/>
    <property type="project" value="UniProtKB-SubCell"/>
</dbReference>
<evidence type="ECO:0000256" key="1">
    <source>
        <dbReference type="ARBA" id="ARBA00004123"/>
    </source>
</evidence>
<dbReference type="PANTHER" id="PTHR47999">
    <property type="entry name" value="TRANSCRIPTION FACTOR MYB8-RELATED-RELATED"/>
    <property type="match status" value="1"/>
</dbReference>
<dbReference type="PANTHER" id="PTHR47999:SF24">
    <property type="entry name" value="TRANSCRIPTION FACTOR MYB90"/>
    <property type="match status" value="1"/>
</dbReference>
<dbReference type="AlphaFoldDB" id="A0A1D8QKS9"/>
<keyword evidence="6" id="KW-0804">Transcription</keyword>
<reference evidence="10" key="1">
    <citation type="journal article" date="2016" name="New Phytol.">
        <title>How petals change their spots: cis-regulatory re-wiring in Clarkia (Onagraceae).</title>
        <authorList>
            <person name="Martins T.R."/>
            <person name="Jiang P."/>
            <person name="Rausher M.D."/>
        </authorList>
    </citation>
    <scope>NUCLEOTIDE SEQUENCE</scope>
</reference>
<dbReference type="Pfam" id="PF00249">
    <property type="entry name" value="Myb_DNA-binding"/>
    <property type="match status" value="2"/>
</dbReference>
<feature type="domain" description="HTH myb-type" evidence="9">
    <location>
        <begin position="3"/>
        <end position="59"/>
    </location>
</feature>
<dbReference type="PROSITE" id="PS50090">
    <property type="entry name" value="MYB_LIKE"/>
    <property type="match status" value="2"/>
</dbReference>
<evidence type="ECO:0000256" key="4">
    <source>
        <dbReference type="ARBA" id="ARBA00023125"/>
    </source>
</evidence>
<keyword evidence="4" id="KW-0238">DNA-binding</keyword>
<evidence type="ECO:0000259" key="9">
    <source>
        <dbReference type="PROSITE" id="PS51294"/>
    </source>
</evidence>
<dbReference type="CDD" id="cd00167">
    <property type="entry name" value="SANT"/>
    <property type="match status" value="2"/>
</dbReference>
<protein>
    <submittedName>
        <fullName evidence="10">R2R3 Myb transcription factor</fullName>
    </submittedName>
</protein>
<dbReference type="SMART" id="SM00717">
    <property type="entry name" value="SANT"/>
    <property type="match status" value="2"/>
</dbReference>
<dbReference type="SUPFAM" id="SSF46689">
    <property type="entry name" value="Homeodomain-like"/>
    <property type="match status" value="1"/>
</dbReference>
<dbReference type="InterPro" id="IPR015495">
    <property type="entry name" value="Myb_TF_plants"/>
</dbReference>
<name>A0A1D8QKS9_9MYRT</name>
<proteinExistence type="evidence at transcript level"/>
<dbReference type="GO" id="GO:0080090">
    <property type="term" value="P:regulation of primary metabolic process"/>
    <property type="evidence" value="ECO:0007669"/>
    <property type="project" value="UniProtKB-ARBA"/>
</dbReference>
<gene>
    <name evidence="10" type="primary">Myb1C</name>
</gene>
<dbReference type="InterPro" id="IPR001005">
    <property type="entry name" value="SANT/Myb"/>
</dbReference>
<evidence type="ECO:0000256" key="7">
    <source>
        <dbReference type="ARBA" id="ARBA00023242"/>
    </source>
</evidence>
<sequence length="222" mass="25102">MNKVGVRKGGWTANEDALLKQCVQTYGEGNWHLVPDRAGLNRCRKSCRLRWLNYLKPGLNREEFQEDEIDLIIRLHKLFGNKWSLIAGRLPGRTSNDIKNYWYTHIAKKLPAEPVISQENSVKHHAIIRPIAGRPTKGMQFGMNVTSDQPPPPLENWSDWLMMDDDINYYDNGGGCSASEGHCTTAANGCYDMQIESPWAAIVGGFTEGGNNPDELYFDDIF</sequence>
<evidence type="ECO:0000256" key="5">
    <source>
        <dbReference type="ARBA" id="ARBA00023159"/>
    </source>
</evidence>